<dbReference type="GO" id="GO:0005615">
    <property type="term" value="C:extracellular space"/>
    <property type="evidence" value="ECO:0007669"/>
    <property type="project" value="TreeGrafter"/>
</dbReference>
<name>A0AA35JT80_9SAUR</name>
<dbReference type="PANTHER" id="PTHR15011:SF3">
    <property type="entry name" value="APOLIPOPROTEIN F"/>
    <property type="match status" value="1"/>
</dbReference>
<dbReference type="InterPro" id="IPR026114">
    <property type="entry name" value="APOF"/>
</dbReference>
<dbReference type="EMBL" id="OX395127">
    <property type="protein sequence ID" value="CAI5765300.1"/>
    <property type="molecule type" value="Genomic_DNA"/>
</dbReference>
<organism evidence="1 2">
    <name type="scientific">Podarcis lilfordi</name>
    <name type="common">Lilford's wall lizard</name>
    <dbReference type="NCBI Taxonomy" id="74358"/>
    <lineage>
        <taxon>Eukaryota</taxon>
        <taxon>Metazoa</taxon>
        <taxon>Chordata</taxon>
        <taxon>Craniata</taxon>
        <taxon>Vertebrata</taxon>
        <taxon>Euteleostomi</taxon>
        <taxon>Lepidosauria</taxon>
        <taxon>Squamata</taxon>
        <taxon>Bifurcata</taxon>
        <taxon>Unidentata</taxon>
        <taxon>Episquamata</taxon>
        <taxon>Laterata</taxon>
        <taxon>Lacertibaenia</taxon>
        <taxon>Lacertidae</taxon>
        <taxon>Podarcis</taxon>
    </lineage>
</organism>
<dbReference type="PANTHER" id="PTHR15011">
    <property type="entry name" value="APOLIPOPROTEIN F"/>
    <property type="match status" value="1"/>
</dbReference>
<dbReference type="Pfam" id="PF15148">
    <property type="entry name" value="Apolipo_F"/>
    <property type="match status" value="2"/>
</dbReference>
<reference evidence="1" key="1">
    <citation type="submission" date="2022-12" db="EMBL/GenBank/DDBJ databases">
        <authorList>
            <person name="Alioto T."/>
            <person name="Alioto T."/>
            <person name="Gomez Garrido J."/>
        </authorList>
    </citation>
    <scope>NUCLEOTIDE SEQUENCE</scope>
</reference>
<sequence length="384" mass="42194">MRFSIRLCLLCRKGLPMNLSNMYRPSLPPKAFLTFVGFLLLCHGSEGRLLPMAKPREKASEDHPLTSDSTSVPLRIFLSSISPKSPHLPQKGVSCEDLMPEALDGFADVPELSQTLIRAALVLALQRAGCSRHAETLILRLYKELGQTDTDDLLFAMARTLNTTRSPGQRKSSTALRCFLNLQAQTLVRHCQDLVPVNGSFLHGKEYRVYRGFGMASRACYRLRDSCAGVSSNGSSLFHVVAREGSYLLPQRGAYTWLHKCHGPPRGRRSTPDNCTSETEQKVHAVVNWIPGVSTAYNLGTTIYFAAKDCKELAEERGIDTIVDVSQDTLLAVTGGAGSVWGMGISAALKPAVRSGVHSLIRYFREKEEPYPVPFNLSGPVTAI</sequence>
<dbReference type="AlphaFoldDB" id="A0AA35JT80"/>
<protein>
    <recommendedName>
        <fullName evidence="3">Apolipoprotein F</fullName>
    </recommendedName>
</protein>
<keyword evidence="2" id="KW-1185">Reference proteome</keyword>
<evidence type="ECO:0000313" key="2">
    <source>
        <dbReference type="Proteomes" id="UP001178461"/>
    </source>
</evidence>
<evidence type="ECO:0008006" key="3">
    <source>
        <dbReference type="Google" id="ProtNLM"/>
    </source>
</evidence>
<dbReference type="Proteomes" id="UP001178461">
    <property type="component" value="Chromosome 2"/>
</dbReference>
<evidence type="ECO:0000313" key="1">
    <source>
        <dbReference type="EMBL" id="CAI5765300.1"/>
    </source>
</evidence>
<accession>A0AA35JT80</accession>
<dbReference type="GO" id="GO:0008203">
    <property type="term" value="P:cholesterol metabolic process"/>
    <property type="evidence" value="ECO:0007669"/>
    <property type="project" value="TreeGrafter"/>
</dbReference>
<proteinExistence type="predicted"/>
<gene>
    <name evidence="1" type="ORF">PODLI_1B000662</name>
</gene>